<evidence type="ECO:0000256" key="4">
    <source>
        <dbReference type="ARBA" id="ARBA00022741"/>
    </source>
</evidence>
<evidence type="ECO:0000256" key="9">
    <source>
        <dbReference type="HAMAP-Rule" id="MF_00336"/>
    </source>
</evidence>
<organism evidence="10 11">
    <name type="scientific">Novosphingobium taihuense</name>
    <dbReference type="NCBI Taxonomy" id="260085"/>
    <lineage>
        <taxon>Bacteria</taxon>
        <taxon>Pseudomonadati</taxon>
        <taxon>Pseudomonadota</taxon>
        <taxon>Alphaproteobacteria</taxon>
        <taxon>Sphingomonadales</taxon>
        <taxon>Sphingomonadaceae</taxon>
        <taxon>Novosphingobium</taxon>
    </lineage>
</organism>
<dbReference type="GO" id="GO:0005524">
    <property type="term" value="F:ATP binding"/>
    <property type="evidence" value="ECO:0007669"/>
    <property type="project" value="UniProtKB-UniRule"/>
</dbReference>
<comment type="subcellular location">
    <subcellularLocation>
        <location evidence="9">Cytoplasm</location>
    </subcellularLocation>
</comment>
<keyword evidence="1 9" id="KW-0963">Cytoplasm</keyword>
<feature type="binding site" evidence="9">
    <location>
        <position position="98"/>
    </location>
    <ligand>
        <name>Mg(2+)</name>
        <dbReference type="ChEBI" id="CHEBI:18420"/>
    </ligand>
</feature>
<dbReference type="GO" id="GO:0000287">
    <property type="term" value="F:magnesium ion binding"/>
    <property type="evidence" value="ECO:0007669"/>
    <property type="project" value="UniProtKB-UniRule"/>
</dbReference>
<dbReference type="HAMAP" id="MF_00336">
    <property type="entry name" value="BioD"/>
    <property type="match status" value="1"/>
</dbReference>
<dbReference type="Proteomes" id="UP000538566">
    <property type="component" value="Unassembled WGS sequence"/>
</dbReference>
<keyword evidence="5 9" id="KW-0093">Biotin biosynthesis</keyword>
<evidence type="ECO:0000256" key="8">
    <source>
        <dbReference type="ARBA" id="ARBA00047386"/>
    </source>
</evidence>
<dbReference type="GO" id="GO:0004141">
    <property type="term" value="F:dethiobiotin synthase activity"/>
    <property type="evidence" value="ECO:0007669"/>
    <property type="project" value="UniProtKB-UniRule"/>
</dbReference>
<proteinExistence type="inferred from homology"/>
<dbReference type="EC" id="6.3.3.3" evidence="9"/>
<evidence type="ECO:0000256" key="2">
    <source>
        <dbReference type="ARBA" id="ARBA00022598"/>
    </source>
</evidence>
<comment type="catalytic activity">
    <reaction evidence="9">
        <text>(7R,8S)-7,8-diammoniononanoate + CO2 + ATP = (4R,5S)-dethiobiotin + ADP + phosphate + 3 H(+)</text>
        <dbReference type="Rhea" id="RHEA:15805"/>
        <dbReference type="ChEBI" id="CHEBI:15378"/>
        <dbReference type="ChEBI" id="CHEBI:16526"/>
        <dbReference type="ChEBI" id="CHEBI:30616"/>
        <dbReference type="ChEBI" id="CHEBI:43474"/>
        <dbReference type="ChEBI" id="CHEBI:149469"/>
        <dbReference type="ChEBI" id="CHEBI:149473"/>
        <dbReference type="ChEBI" id="CHEBI:456216"/>
        <dbReference type="EC" id="6.3.3.3"/>
    </reaction>
</comment>
<dbReference type="Gene3D" id="3.40.50.300">
    <property type="entry name" value="P-loop containing nucleotide triphosphate hydrolases"/>
    <property type="match status" value="1"/>
</dbReference>
<comment type="pathway">
    <text evidence="9">Cofactor biosynthesis; biotin biosynthesis; biotin from 7,8-diaminononanoate: step 1/2.</text>
</comment>
<dbReference type="CDD" id="cd03109">
    <property type="entry name" value="DTBS"/>
    <property type="match status" value="1"/>
</dbReference>
<dbReference type="PANTHER" id="PTHR43210:SF2">
    <property type="entry name" value="ATP-DEPENDENT DETHIOBIOTIN SYNTHETASE BIOD 2"/>
    <property type="match status" value="1"/>
</dbReference>
<gene>
    <name evidence="9" type="primary">bioD</name>
    <name evidence="10" type="ORF">GGR37_001171</name>
</gene>
<dbReference type="GO" id="GO:0009102">
    <property type="term" value="P:biotin biosynthetic process"/>
    <property type="evidence" value="ECO:0007669"/>
    <property type="project" value="UniProtKB-UniRule"/>
</dbReference>
<reference evidence="10 11" key="1">
    <citation type="submission" date="2020-08" db="EMBL/GenBank/DDBJ databases">
        <title>Genomic Encyclopedia of Type Strains, Phase IV (KMG-IV): sequencing the most valuable type-strain genomes for metagenomic binning, comparative biology and taxonomic classification.</title>
        <authorList>
            <person name="Goeker M."/>
        </authorList>
    </citation>
    <scope>NUCLEOTIDE SEQUENCE [LARGE SCALE GENOMIC DNA]</scope>
    <source>
        <strain evidence="10 11">DSM 17507</strain>
    </source>
</reference>
<comment type="similarity">
    <text evidence="9">Belongs to the dethiobiotin synthetase family.</text>
</comment>
<feature type="active site" evidence="9">
    <location>
        <position position="32"/>
    </location>
</feature>
<comment type="caution">
    <text evidence="9">Lacks conserved residue(s) required for the propagation of feature annotation.</text>
</comment>
<keyword evidence="7 9" id="KW-0460">Magnesium</keyword>
<evidence type="ECO:0000256" key="7">
    <source>
        <dbReference type="ARBA" id="ARBA00022842"/>
    </source>
</evidence>
<sequence length="206" mass="21976">MSAFVVTGTDTGIGKTIFSAALTGALQAHYWKPVQAGLDDGADRDHVARLAGVPPEHVLPEAYRLNTPCSPHRAAEIDGVVIDLAQLSLPEVRPLMVEGAGGALVPVTRNTTYADVFAWWNVPVIVVARTALGTINHSLLTFEALRARGVSIHGVAFVGDANEDSEATICTMGEVKRLGRLPMLERLDAETLSRAFAEAFDLGDFT</sequence>
<dbReference type="OrthoDB" id="9802097at2"/>
<comment type="function">
    <text evidence="9">Catalyzes a mechanistically unusual reaction, the ATP-dependent insertion of CO2 between the N7 and N8 nitrogen atoms of 7,8-diaminopelargonic acid (DAPA, also called 7,8-diammoniononanoate) to form a ureido ring.</text>
</comment>
<evidence type="ECO:0000313" key="11">
    <source>
        <dbReference type="Proteomes" id="UP000538566"/>
    </source>
</evidence>
<keyword evidence="11" id="KW-1185">Reference proteome</keyword>
<evidence type="ECO:0000256" key="1">
    <source>
        <dbReference type="ARBA" id="ARBA00022490"/>
    </source>
</evidence>
<comment type="cofactor">
    <cofactor evidence="9">
        <name>Mg(2+)</name>
        <dbReference type="ChEBI" id="CHEBI:18420"/>
    </cofactor>
</comment>
<feature type="binding site" evidence="9">
    <location>
        <position position="46"/>
    </location>
    <ligand>
        <name>Mg(2+)</name>
        <dbReference type="ChEBI" id="CHEBI:18420"/>
    </ligand>
</feature>
<dbReference type="Pfam" id="PF13500">
    <property type="entry name" value="AAA_26"/>
    <property type="match status" value="1"/>
</dbReference>
<dbReference type="PIRSF" id="PIRSF006755">
    <property type="entry name" value="DTB_synth"/>
    <property type="match status" value="1"/>
</dbReference>
<evidence type="ECO:0000256" key="6">
    <source>
        <dbReference type="ARBA" id="ARBA00022840"/>
    </source>
</evidence>
<accession>A0A7W7AAZ8</accession>
<evidence type="ECO:0000313" key="10">
    <source>
        <dbReference type="EMBL" id="MBB4612912.1"/>
    </source>
</evidence>
<keyword evidence="3 9" id="KW-0479">Metal-binding</keyword>
<feature type="binding site" evidence="9">
    <location>
        <begin position="182"/>
        <end position="184"/>
    </location>
    <ligand>
        <name>ATP</name>
        <dbReference type="ChEBI" id="CHEBI:30616"/>
    </ligand>
</feature>
<comment type="caution">
    <text evidence="10">The sequence shown here is derived from an EMBL/GenBank/DDBJ whole genome shotgun (WGS) entry which is preliminary data.</text>
</comment>
<comment type="subunit">
    <text evidence="9">Homodimer.</text>
</comment>
<evidence type="ECO:0000256" key="3">
    <source>
        <dbReference type="ARBA" id="ARBA00022723"/>
    </source>
</evidence>
<dbReference type="EMBL" id="JACHOA010000002">
    <property type="protein sequence ID" value="MBB4612912.1"/>
    <property type="molecule type" value="Genomic_DNA"/>
</dbReference>
<dbReference type="InterPro" id="IPR027417">
    <property type="entry name" value="P-loop_NTPase"/>
</dbReference>
<keyword evidence="2 9" id="KW-0436">Ligase</keyword>
<dbReference type="InterPro" id="IPR004472">
    <property type="entry name" value="DTB_synth_BioD"/>
</dbReference>
<dbReference type="PANTHER" id="PTHR43210">
    <property type="entry name" value="DETHIOBIOTIN SYNTHETASE"/>
    <property type="match status" value="1"/>
</dbReference>
<comment type="catalytic activity">
    <reaction evidence="8">
        <text>(7R,8S)-8-amino-7-(carboxyamino)nonanoate + ATP = (4R,5S)-dethiobiotin + ADP + phosphate + H(+)</text>
        <dbReference type="Rhea" id="RHEA:63684"/>
        <dbReference type="ChEBI" id="CHEBI:15378"/>
        <dbReference type="ChEBI" id="CHEBI:30616"/>
        <dbReference type="ChEBI" id="CHEBI:43474"/>
        <dbReference type="ChEBI" id="CHEBI:149470"/>
        <dbReference type="ChEBI" id="CHEBI:149473"/>
        <dbReference type="ChEBI" id="CHEBI:456216"/>
    </reaction>
</comment>
<dbReference type="GO" id="GO:0005829">
    <property type="term" value="C:cytosol"/>
    <property type="evidence" value="ECO:0007669"/>
    <property type="project" value="TreeGrafter"/>
</dbReference>
<name>A0A7W7AAZ8_9SPHN</name>
<keyword evidence="6 9" id="KW-0067">ATP-binding</keyword>
<feature type="binding site" evidence="9">
    <location>
        <begin position="12"/>
        <end position="17"/>
    </location>
    <ligand>
        <name>ATP</name>
        <dbReference type="ChEBI" id="CHEBI:30616"/>
    </ligand>
</feature>
<dbReference type="NCBIfam" id="TIGR00347">
    <property type="entry name" value="bioD"/>
    <property type="match status" value="1"/>
</dbReference>
<protein>
    <recommendedName>
        <fullName evidence="9">ATP-dependent dethiobiotin synthetase BioD</fullName>
        <ecNumber evidence="9">6.3.3.3</ecNumber>
    </recommendedName>
    <alternativeName>
        <fullName evidence="9">DTB synthetase</fullName>
        <shortName evidence="9">DTBS</shortName>
    </alternativeName>
    <alternativeName>
        <fullName evidence="9">Dethiobiotin synthase</fullName>
    </alternativeName>
</protein>
<feature type="binding site" evidence="9">
    <location>
        <begin position="98"/>
        <end position="101"/>
    </location>
    <ligand>
        <name>ATP</name>
        <dbReference type="ChEBI" id="CHEBI:30616"/>
    </ligand>
</feature>
<dbReference type="AlphaFoldDB" id="A0A7W7AAZ8"/>
<dbReference type="RefSeq" id="WP_144907462.1">
    <property type="nucleotide sequence ID" value="NZ_JACHOA010000002.1"/>
</dbReference>
<keyword evidence="4 9" id="KW-0547">Nucleotide-binding</keyword>
<feature type="binding site" evidence="9">
    <location>
        <position position="16"/>
    </location>
    <ligand>
        <name>Mg(2+)</name>
        <dbReference type="ChEBI" id="CHEBI:18420"/>
    </ligand>
</feature>
<dbReference type="UniPathway" id="UPA00078">
    <property type="reaction ID" value="UER00161"/>
</dbReference>
<evidence type="ECO:0000256" key="5">
    <source>
        <dbReference type="ARBA" id="ARBA00022756"/>
    </source>
</evidence>
<dbReference type="SUPFAM" id="SSF52540">
    <property type="entry name" value="P-loop containing nucleoside triphosphate hydrolases"/>
    <property type="match status" value="1"/>
</dbReference>